<feature type="transmembrane region" description="Helical" evidence="2">
    <location>
        <begin position="138"/>
        <end position="159"/>
    </location>
</feature>
<evidence type="ECO:0000256" key="1">
    <source>
        <dbReference type="SAM" id="MobiDB-lite"/>
    </source>
</evidence>
<dbReference type="RefSeq" id="WP_110125564.1">
    <property type="nucleotide sequence ID" value="NZ_QHLY01000005.1"/>
</dbReference>
<dbReference type="AlphaFoldDB" id="A0A317ZZF0"/>
<keyword evidence="4" id="KW-1185">Reference proteome</keyword>
<protein>
    <submittedName>
        <fullName evidence="3">Sodium:proton antiporter</fullName>
    </submittedName>
</protein>
<dbReference type="Proteomes" id="UP000246722">
    <property type="component" value="Unassembled WGS sequence"/>
</dbReference>
<dbReference type="EMBL" id="QHLY01000005">
    <property type="protein sequence ID" value="PXA72041.1"/>
    <property type="molecule type" value="Genomic_DNA"/>
</dbReference>
<keyword evidence="2" id="KW-1133">Transmembrane helix</keyword>
<dbReference type="Pfam" id="PF19853">
    <property type="entry name" value="DUF6328"/>
    <property type="match status" value="1"/>
</dbReference>
<feature type="transmembrane region" description="Helical" evidence="2">
    <location>
        <begin position="111"/>
        <end position="132"/>
    </location>
</feature>
<reference evidence="3 4" key="1">
    <citation type="submission" date="2018-05" db="EMBL/GenBank/DDBJ databases">
        <title>Genetic diversity of glacier-inhabiting Cryobacterium bacteria in China and description of Cryobacterium mengkeensis sp. nov. and Arthrobacter glacialis sp. nov.</title>
        <authorList>
            <person name="Liu Q."/>
            <person name="Xin Y.-H."/>
        </authorList>
    </citation>
    <scope>NUCLEOTIDE SEQUENCE [LARGE SCALE GENOMIC DNA]</scope>
    <source>
        <strain evidence="3 4">SK-1</strain>
    </source>
</reference>
<organism evidence="3 4">
    <name type="scientific">Cryobacterium arcticum</name>
    <dbReference type="NCBI Taxonomy" id="670052"/>
    <lineage>
        <taxon>Bacteria</taxon>
        <taxon>Bacillati</taxon>
        <taxon>Actinomycetota</taxon>
        <taxon>Actinomycetes</taxon>
        <taxon>Micrococcales</taxon>
        <taxon>Microbacteriaceae</taxon>
        <taxon>Cryobacterium</taxon>
    </lineage>
</organism>
<accession>A0A317ZZF0</accession>
<evidence type="ECO:0000313" key="3">
    <source>
        <dbReference type="EMBL" id="PXA72041.1"/>
    </source>
</evidence>
<comment type="caution">
    <text evidence="3">The sequence shown here is derived from an EMBL/GenBank/DDBJ whole genome shotgun (WGS) entry which is preliminary data.</text>
</comment>
<proteinExistence type="predicted"/>
<name>A0A317ZZF0_9MICO</name>
<sequence length="167" mass="18816">MSHSESRPPEEPDAAHDGRDETVTERLDRNWNELLQEVRVIQTGTQILTGFLLAAVFQSRFDELDAFQVDTYLVLVVTSIVTTLVGLAPVSLHRVLFRKRAKETIVRYTDYFVQATLAGVALTVAGIGLLIFDLVLGRVWGIAFAVFIFLVVVVIWIVVPRRIRHTI</sequence>
<feature type="transmembrane region" description="Helical" evidence="2">
    <location>
        <begin position="71"/>
        <end position="90"/>
    </location>
</feature>
<keyword evidence="2" id="KW-0812">Transmembrane</keyword>
<gene>
    <name evidence="3" type="ORF">CTB96_03810</name>
</gene>
<feature type="region of interest" description="Disordered" evidence="1">
    <location>
        <begin position="1"/>
        <end position="22"/>
    </location>
</feature>
<dbReference type="InterPro" id="IPR046291">
    <property type="entry name" value="DUF6328"/>
</dbReference>
<keyword evidence="2" id="KW-0472">Membrane</keyword>
<evidence type="ECO:0000256" key="2">
    <source>
        <dbReference type="SAM" id="Phobius"/>
    </source>
</evidence>
<evidence type="ECO:0000313" key="4">
    <source>
        <dbReference type="Proteomes" id="UP000246722"/>
    </source>
</evidence>
<dbReference type="OrthoDB" id="3625784at2"/>